<accession>A0A942TAJ2</accession>
<dbReference type="SUPFAM" id="SSF52096">
    <property type="entry name" value="ClpP/crotonase"/>
    <property type="match status" value="1"/>
</dbReference>
<dbReference type="Proteomes" id="UP000677265">
    <property type="component" value="Unassembled WGS sequence"/>
</dbReference>
<evidence type="ECO:0000313" key="4">
    <source>
        <dbReference type="EMBL" id="MBS4188435.1"/>
    </source>
</evidence>
<protein>
    <submittedName>
        <fullName evidence="5">Enoyl-CoA hydratase-related protein</fullName>
    </submittedName>
    <submittedName>
        <fullName evidence="4">Enoyl-CoA hydratase/isomerase family protein</fullName>
    </submittedName>
</protein>
<comment type="similarity">
    <text evidence="1 3">Belongs to the enoyl-CoA hydratase/isomerase family.</text>
</comment>
<evidence type="ECO:0000313" key="6">
    <source>
        <dbReference type="Proteomes" id="UP000677265"/>
    </source>
</evidence>
<keyword evidence="2" id="KW-0456">Lyase</keyword>
<evidence type="ECO:0000313" key="5">
    <source>
        <dbReference type="EMBL" id="MCH6266950.1"/>
    </source>
</evidence>
<comment type="caution">
    <text evidence="4">The sequence shown here is derived from an EMBL/GenBank/DDBJ whole genome shotgun (WGS) entry which is preliminary data.</text>
</comment>
<keyword evidence="6" id="KW-1185">Reference proteome</keyword>
<dbReference type="AlphaFoldDB" id="A0A942TAJ2"/>
<reference evidence="4" key="1">
    <citation type="submission" date="2021-05" db="EMBL/GenBank/DDBJ databases">
        <title>Novel Bacillus species.</title>
        <authorList>
            <person name="Liu G."/>
        </authorList>
    </citation>
    <scope>NUCLEOTIDE SEQUENCE</scope>
    <source>
        <strain evidence="4 6">FJAT-50051</strain>
    </source>
</reference>
<organism evidence="4">
    <name type="scientific">Neobacillus citreus</name>
    <dbReference type="NCBI Taxonomy" id="2833578"/>
    <lineage>
        <taxon>Bacteria</taxon>
        <taxon>Bacillati</taxon>
        <taxon>Bacillota</taxon>
        <taxon>Bacilli</taxon>
        <taxon>Bacillales</taxon>
        <taxon>Bacillaceae</taxon>
        <taxon>Neobacillus</taxon>
    </lineage>
</organism>
<proteinExistence type="inferred from homology"/>
<dbReference type="Gene3D" id="1.10.12.10">
    <property type="entry name" value="Lyase 2-enoyl-coa Hydratase, Chain A, domain 2"/>
    <property type="match status" value="1"/>
</dbReference>
<dbReference type="PANTHER" id="PTHR11941">
    <property type="entry name" value="ENOYL-COA HYDRATASE-RELATED"/>
    <property type="match status" value="1"/>
</dbReference>
<dbReference type="EMBL" id="JAGYPE020000027">
    <property type="protein sequence ID" value="MCH6266950.1"/>
    <property type="molecule type" value="Genomic_DNA"/>
</dbReference>
<dbReference type="GO" id="GO:0006635">
    <property type="term" value="P:fatty acid beta-oxidation"/>
    <property type="evidence" value="ECO:0007669"/>
    <property type="project" value="TreeGrafter"/>
</dbReference>
<dbReference type="Gene3D" id="3.90.226.10">
    <property type="entry name" value="2-enoyl-CoA Hydratase, Chain A, domain 1"/>
    <property type="match status" value="1"/>
</dbReference>
<dbReference type="RefSeq" id="WP_213148237.1">
    <property type="nucleotide sequence ID" value="NZ_JAGYPE020000027.1"/>
</dbReference>
<dbReference type="PROSITE" id="PS00166">
    <property type="entry name" value="ENOYL_COA_HYDRATASE"/>
    <property type="match status" value="1"/>
</dbReference>
<dbReference type="FunFam" id="1.10.12.10:FF:000001">
    <property type="entry name" value="Probable enoyl-CoA hydratase, mitochondrial"/>
    <property type="match status" value="1"/>
</dbReference>
<dbReference type="FunFam" id="3.90.226.10:FF:000009">
    <property type="entry name" value="Carnitinyl-CoA dehydratase"/>
    <property type="match status" value="1"/>
</dbReference>
<evidence type="ECO:0000256" key="2">
    <source>
        <dbReference type="ARBA" id="ARBA00023239"/>
    </source>
</evidence>
<dbReference type="InterPro" id="IPR001753">
    <property type="entry name" value="Enoyl-CoA_hydra/iso"/>
</dbReference>
<dbReference type="InterPro" id="IPR018376">
    <property type="entry name" value="Enoyl-CoA_hyd/isom_CS"/>
</dbReference>
<dbReference type="CDD" id="cd06558">
    <property type="entry name" value="crotonase-like"/>
    <property type="match status" value="1"/>
</dbReference>
<dbReference type="PANTHER" id="PTHR11941:SF54">
    <property type="entry name" value="ENOYL-COA HYDRATASE, MITOCHONDRIAL"/>
    <property type="match status" value="1"/>
</dbReference>
<sequence length="258" mass="27428">MSFDNILVEKLGAIGVIKINRPSVRNALNQDTITEMEEGFEALERDDRIGVIVLTGTGDKAFAAGADINQVRGYQPMDAISFGMSRFYQKVESSPKVTIAAVNGYALGGGSELALSCDIRIASEDAKFGLPELNLAVIPAAGGTQRLTRLIGKSRALDLILTGDVITAEKAKEIGLVSAVVPTEELWRAVEEKAGKILAKGPLAVRLAKLAVHSGAETDIQTGILIEQLAQAVLYGSLDKEEGTSAFLEKRQASFIGK</sequence>
<dbReference type="InterPro" id="IPR014748">
    <property type="entry name" value="Enoyl-CoA_hydra_C"/>
</dbReference>
<dbReference type="InterPro" id="IPR029045">
    <property type="entry name" value="ClpP/crotonase-like_dom_sf"/>
</dbReference>
<evidence type="ECO:0000256" key="3">
    <source>
        <dbReference type="RuleBase" id="RU003707"/>
    </source>
</evidence>
<name>A0A942TAJ2_9BACI</name>
<dbReference type="Pfam" id="PF00378">
    <property type="entry name" value="ECH_1"/>
    <property type="match status" value="1"/>
</dbReference>
<dbReference type="GO" id="GO:0016836">
    <property type="term" value="F:hydro-lyase activity"/>
    <property type="evidence" value="ECO:0007669"/>
    <property type="project" value="UniProtKB-ARBA"/>
</dbReference>
<evidence type="ECO:0000256" key="1">
    <source>
        <dbReference type="ARBA" id="ARBA00005254"/>
    </source>
</evidence>
<gene>
    <name evidence="5" type="ORF">KHB02_015615</name>
    <name evidence="4" type="ORF">KHB02_44585</name>
</gene>
<dbReference type="EMBL" id="JAGYPE010000012">
    <property type="protein sequence ID" value="MBS4188435.1"/>
    <property type="molecule type" value="Genomic_DNA"/>
</dbReference>